<dbReference type="InterPro" id="IPR006977">
    <property type="entry name" value="Yip1_dom"/>
</dbReference>
<reference evidence="7" key="1">
    <citation type="submission" date="2020-10" db="EMBL/GenBank/DDBJ databases">
        <title>Genomic Encyclopedia of Type Strains, Phase IV (KMG-IV): sequencing the most valuable type-strain genomes for metagenomic binning, comparative biology and taxonomic classification.</title>
        <authorList>
            <person name="Goeker M."/>
        </authorList>
    </citation>
    <scope>NUCLEOTIDE SEQUENCE</scope>
    <source>
        <strain evidence="7">DSM 13886</strain>
    </source>
</reference>
<evidence type="ECO:0000256" key="4">
    <source>
        <dbReference type="ARBA" id="ARBA00023136"/>
    </source>
</evidence>
<comment type="caution">
    <text evidence="7">The sequence shown here is derived from an EMBL/GenBank/DDBJ whole genome shotgun (WGS) entry which is preliminary data.</text>
</comment>
<feature type="transmembrane region" description="Helical" evidence="5">
    <location>
        <begin position="56"/>
        <end position="77"/>
    </location>
</feature>
<name>A0A927RE95_9BACL</name>
<evidence type="ECO:0000256" key="2">
    <source>
        <dbReference type="ARBA" id="ARBA00022692"/>
    </source>
</evidence>
<evidence type="ECO:0000313" key="7">
    <source>
        <dbReference type="EMBL" id="MBE1556110.1"/>
    </source>
</evidence>
<dbReference type="AlphaFoldDB" id="A0A927RE95"/>
<proteinExistence type="predicted"/>
<dbReference type="GO" id="GO:0016020">
    <property type="term" value="C:membrane"/>
    <property type="evidence" value="ECO:0007669"/>
    <property type="project" value="UniProtKB-SubCell"/>
</dbReference>
<dbReference type="Pfam" id="PF04893">
    <property type="entry name" value="Yip1"/>
    <property type="match status" value="1"/>
</dbReference>
<evidence type="ECO:0000313" key="8">
    <source>
        <dbReference type="Proteomes" id="UP000658225"/>
    </source>
</evidence>
<gene>
    <name evidence="7" type="ORF">H4683_003231</name>
</gene>
<dbReference type="EMBL" id="JADBEL010000021">
    <property type="protein sequence ID" value="MBE1556110.1"/>
    <property type="molecule type" value="Genomic_DNA"/>
</dbReference>
<keyword evidence="3 5" id="KW-1133">Transmembrane helix</keyword>
<comment type="subcellular location">
    <subcellularLocation>
        <location evidence="1">Membrane</location>
        <topology evidence="1">Multi-pass membrane protein</topology>
    </subcellularLocation>
</comment>
<keyword evidence="4 5" id="KW-0472">Membrane</keyword>
<feature type="transmembrane region" description="Helical" evidence="5">
    <location>
        <begin position="175"/>
        <end position="198"/>
    </location>
</feature>
<accession>A0A927RE95</accession>
<evidence type="ECO:0000256" key="1">
    <source>
        <dbReference type="ARBA" id="ARBA00004141"/>
    </source>
</evidence>
<sequence>MNEKMNPWLSVWVKPRKTMRYVIETKSMQYMLIVVLISGVIDILDKASNKNLGDSFALPLIILMALVLGPLFGWIGWWTSSGISYWVGKWFGGQGSFDDLRMAFAVSYIPLVLLGVFWIFDILIVGAALFTEAPEVPYSQIVWLIIRSIISVIVGIWSTVILINTVAEAHRFSAWKAFATIILPVVVPVFFVFLLFMFI</sequence>
<feature type="transmembrane region" description="Helical" evidence="5">
    <location>
        <begin position="142"/>
        <end position="163"/>
    </location>
</feature>
<protein>
    <recommendedName>
        <fullName evidence="6">Yip1 domain-containing protein</fullName>
    </recommendedName>
</protein>
<evidence type="ECO:0000259" key="6">
    <source>
        <dbReference type="Pfam" id="PF04893"/>
    </source>
</evidence>
<feature type="domain" description="Yip1" evidence="6">
    <location>
        <begin position="10"/>
        <end position="195"/>
    </location>
</feature>
<dbReference type="Proteomes" id="UP000658225">
    <property type="component" value="Unassembled WGS sequence"/>
</dbReference>
<evidence type="ECO:0000256" key="5">
    <source>
        <dbReference type="SAM" id="Phobius"/>
    </source>
</evidence>
<dbReference type="RefSeq" id="WP_192599782.1">
    <property type="nucleotide sequence ID" value="NZ_JADBEL010000021.1"/>
</dbReference>
<feature type="transmembrane region" description="Helical" evidence="5">
    <location>
        <begin position="27"/>
        <end position="44"/>
    </location>
</feature>
<evidence type="ECO:0000256" key="3">
    <source>
        <dbReference type="ARBA" id="ARBA00022989"/>
    </source>
</evidence>
<organism evidence="7 8">
    <name type="scientific">Sporosarcina limicola</name>
    <dbReference type="NCBI Taxonomy" id="34101"/>
    <lineage>
        <taxon>Bacteria</taxon>
        <taxon>Bacillati</taxon>
        <taxon>Bacillota</taxon>
        <taxon>Bacilli</taxon>
        <taxon>Bacillales</taxon>
        <taxon>Caryophanaceae</taxon>
        <taxon>Sporosarcina</taxon>
    </lineage>
</organism>
<keyword evidence="8" id="KW-1185">Reference proteome</keyword>
<keyword evidence="2 5" id="KW-0812">Transmembrane</keyword>
<feature type="transmembrane region" description="Helical" evidence="5">
    <location>
        <begin position="108"/>
        <end position="130"/>
    </location>
</feature>